<dbReference type="PROSITE" id="PS50238">
    <property type="entry name" value="RHOGAP"/>
    <property type="match status" value="1"/>
</dbReference>
<feature type="region of interest" description="Disordered" evidence="1">
    <location>
        <begin position="451"/>
        <end position="484"/>
    </location>
</feature>
<feature type="region of interest" description="Disordered" evidence="1">
    <location>
        <begin position="775"/>
        <end position="825"/>
    </location>
</feature>
<dbReference type="SUPFAM" id="SSF48350">
    <property type="entry name" value="GTPase activation domain, GAP"/>
    <property type="match status" value="1"/>
</dbReference>
<feature type="compositionally biased region" description="Polar residues" evidence="1">
    <location>
        <begin position="792"/>
        <end position="822"/>
    </location>
</feature>
<dbReference type="Pfam" id="PF00620">
    <property type="entry name" value="RhoGAP"/>
    <property type="match status" value="1"/>
</dbReference>
<feature type="region of interest" description="Disordered" evidence="1">
    <location>
        <begin position="1"/>
        <end position="60"/>
    </location>
</feature>
<feature type="compositionally biased region" description="Low complexity" evidence="1">
    <location>
        <begin position="926"/>
        <end position="935"/>
    </location>
</feature>
<feature type="compositionally biased region" description="Polar residues" evidence="1">
    <location>
        <begin position="1062"/>
        <end position="1075"/>
    </location>
</feature>
<feature type="compositionally biased region" description="Polar residues" evidence="1">
    <location>
        <begin position="689"/>
        <end position="703"/>
    </location>
</feature>
<feature type="region of interest" description="Disordered" evidence="1">
    <location>
        <begin position="1033"/>
        <end position="1055"/>
    </location>
</feature>
<feature type="region of interest" description="Disordered" evidence="1">
    <location>
        <begin position="1062"/>
        <end position="1081"/>
    </location>
</feature>
<protein>
    <recommendedName>
        <fullName evidence="2">Rho-GAP domain-containing protein</fullName>
    </recommendedName>
</protein>
<dbReference type="SMART" id="SM00324">
    <property type="entry name" value="RhoGAP"/>
    <property type="match status" value="1"/>
</dbReference>
<proteinExistence type="predicted"/>
<dbReference type="EMBL" id="JBEFKJ010000001">
    <property type="protein sequence ID" value="KAL2048198.1"/>
    <property type="molecule type" value="Genomic_DNA"/>
</dbReference>
<feature type="region of interest" description="Disordered" evidence="1">
    <location>
        <begin position="921"/>
        <end position="981"/>
    </location>
</feature>
<evidence type="ECO:0000313" key="4">
    <source>
        <dbReference type="Proteomes" id="UP001590950"/>
    </source>
</evidence>
<feature type="compositionally biased region" description="Basic residues" evidence="1">
    <location>
        <begin position="40"/>
        <end position="52"/>
    </location>
</feature>
<feature type="region of interest" description="Disordered" evidence="1">
    <location>
        <begin position="598"/>
        <end position="622"/>
    </location>
</feature>
<feature type="region of interest" description="Disordered" evidence="1">
    <location>
        <begin position="681"/>
        <end position="721"/>
    </location>
</feature>
<feature type="domain" description="Rho-GAP" evidence="2">
    <location>
        <begin position="244"/>
        <end position="468"/>
    </location>
</feature>
<dbReference type="Proteomes" id="UP001590950">
    <property type="component" value="Unassembled WGS sequence"/>
</dbReference>
<accession>A0ABR4ASV8</accession>
<gene>
    <name evidence="3" type="ORF">N7G274_000109</name>
</gene>
<sequence length="1238" mass="136835">MQPQDKQAPVRAGPYRAGCSKNSPAVQDGSPVVRPESKNKHLVRPNVPRRLRPAITMQPPPRFGSREVIVVPHQRPRKDGYKQIQAFTIDQDAAYDGSDEPEQPAHFPSRMTSMTWSTVSHRVLTDSSCSSRRSRASQYREEYNQLAEKHGLRRIAAASSDDDKTKVTTKSHQHGWIARKLFRRSSSTYTLKAKTTYKPLTRKKSLGGINLLSEGAPKNIVKGKSLEEIGRLGGLGILILPHDFAVDKLTLPTCLSATATYLCQHGRSAPGIFRVSGQATTINALYDFYDHQFYHAGSPSKVEETVGPGILPMNIEHSVPDVASVFKKILIGLPGGLLGTLELFEAIRDILLNLCPDPELSDSEITLLRAKLIALAISSLSSTYRIHLIQAVLGLAAYFGSEAERSEVDETATDGHGQQNQLTSELMGYQSLGVVLGPLLLGDLTDKVDVGRRESLEGTPRTSTDSMKKSKKQKRSSASNKLEKGATLSAHVDRANLTASIMQLLLLIWKDVVGQFREFNSAMSASWQTRSSSQIKNVPSRAGSRLTMNSEEDMLFMDVLRGRKLPDEFVGGAIVKHKVRISSKSPMSRGAITTVKALEDDQRAQQTYQPAADEEHPDQSPETAQIVEVIEESFRHSIEPYRTTSDEQDFTPIEDVDRIDQDKRTNSELAMDRMSMGTLLHRPEDAPVSDSSNELLHHTSSGDTPRERKRVRSSSDSPPTVIKAVHLHNVSQTLPPTPRILKPFLDKPLPPITDFQKAEHLPRTSEEDDAAVALRKISRQSRPSRKLEETPALSTHNPSPRASFPTCHTSPKSSFAPRQSSMPIEAPLGMRPLETYNSLAEYRARSDAYMSLPNVPHSRKASDARINEKEMPLAGEKRNSVKYLAQKYAEASRANRKEEQVVKDDIPTVYAYIKSTPSPISPLEDPFTSFPTRTPSPEKESLIPKPVRTVGRDRKNVSRSPSPPKQTTPSSSRGKRPSMYNLVHDRDAEIVKRNTLILSEPPVTAKCDLSSVQPEVLPSSTVRCLSARPISTMSTESHRLSSPAFEGPPMEQPSPVRVTTLARSHSPNGATSPSWLNGLPSTGERTRSNSYLDASDNLKALERHGSLNATLYTEICRLQRMLEQKGEEVLAARRGLDAVRDKCKDGGVADERRGSWGKGKVGDDNEVRVAKEESELWKRRAEWAEEQLKSIKARLEGAVAEAGDDINEKKGNGMGMEVEVKVWGKGDEAGGAEYEESD</sequence>
<organism evidence="3 4">
    <name type="scientific">Stereocaulon virgatum</name>
    <dbReference type="NCBI Taxonomy" id="373712"/>
    <lineage>
        <taxon>Eukaryota</taxon>
        <taxon>Fungi</taxon>
        <taxon>Dikarya</taxon>
        <taxon>Ascomycota</taxon>
        <taxon>Pezizomycotina</taxon>
        <taxon>Lecanoromycetes</taxon>
        <taxon>OSLEUM clade</taxon>
        <taxon>Lecanoromycetidae</taxon>
        <taxon>Lecanorales</taxon>
        <taxon>Lecanorineae</taxon>
        <taxon>Stereocaulaceae</taxon>
        <taxon>Stereocaulon</taxon>
    </lineage>
</organism>
<reference evidence="3 4" key="1">
    <citation type="submission" date="2024-09" db="EMBL/GenBank/DDBJ databases">
        <title>Rethinking Asexuality: The Enigmatic Case of Functional Sexual Genes in Lepraria (Stereocaulaceae).</title>
        <authorList>
            <person name="Doellman M."/>
            <person name="Sun Y."/>
            <person name="Barcenas-Pena A."/>
            <person name="Lumbsch H.T."/>
            <person name="Grewe F."/>
        </authorList>
    </citation>
    <scope>NUCLEOTIDE SEQUENCE [LARGE SCALE GENOMIC DNA]</scope>
    <source>
        <strain evidence="3 4">Mercado 3170</strain>
    </source>
</reference>
<name>A0ABR4ASV8_9LECA</name>
<feature type="region of interest" description="Disordered" evidence="1">
    <location>
        <begin position="637"/>
        <end position="668"/>
    </location>
</feature>
<evidence type="ECO:0000256" key="1">
    <source>
        <dbReference type="SAM" id="MobiDB-lite"/>
    </source>
</evidence>
<keyword evidence="4" id="KW-1185">Reference proteome</keyword>
<evidence type="ECO:0000259" key="2">
    <source>
        <dbReference type="PROSITE" id="PS50238"/>
    </source>
</evidence>
<evidence type="ECO:0000313" key="3">
    <source>
        <dbReference type="EMBL" id="KAL2048198.1"/>
    </source>
</evidence>
<comment type="caution">
    <text evidence="3">The sequence shown here is derived from an EMBL/GenBank/DDBJ whole genome shotgun (WGS) entry which is preliminary data.</text>
</comment>
<dbReference type="InterPro" id="IPR008936">
    <property type="entry name" value="Rho_GTPase_activation_prot"/>
</dbReference>
<dbReference type="Gene3D" id="1.10.555.10">
    <property type="entry name" value="Rho GTPase activation protein"/>
    <property type="match status" value="1"/>
</dbReference>
<dbReference type="InterPro" id="IPR000198">
    <property type="entry name" value="RhoGAP_dom"/>
</dbReference>
<feature type="compositionally biased region" description="Basic and acidic residues" evidence="1">
    <location>
        <begin position="655"/>
        <end position="666"/>
    </location>
</feature>